<dbReference type="AlphaFoldDB" id="A0A9Q2W3W2"/>
<dbReference type="GO" id="GO:0009450">
    <property type="term" value="P:gamma-aminobutyric acid catabolic process"/>
    <property type="evidence" value="ECO:0007669"/>
    <property type="project" value="TreeGrafter"/>
</dbReference>
<proteinExistence type="inferred from homology"/>
<feature type="active site" evidence="3">
    <location>
        <position position="261"/>
    </location>
</feature>
<name>A0A9Q2W3W2_9MICO</name>
<dbReference type="InterPro" id="IPR029510">
    <property type="entry name" value="Ald_DH_CS_GLU"/>
</dbReference>
<dbReference type="CDD" id="cd07103">
    <property type="entry name" value="ALDH_F5_SSADH_GabD"/>
    <property type="match status" value="1"/>
</dbReference>
<dbReference type="EMBL" id="JAHEWX010000001">
    <property type="protein sequence ID" value="MBT1540273.1"/>
    <property type="molecule type" value="Genomic_DNA"/>
</dbReference>
<keyword evidence="2 4" id="KW-0560">Oxidoreductase</keyword>
<evidence type="ECO:0000256" key="4">
    <source>
        <dbReference type="RuleBase" id="RU003345"/>
    </source>
</evidence>
<evidence type="ECO:0000256" key="2">
    <source>
        <dbReference type="ARBA" id="ARBA00023002"/>
    </source>
</evidence>
<comment type="similarity">
    <text evidence="1 4">Belongs to the aldehyde dehydrogenase family.</text>
</comment>
<dbReference type="RefSeq" id="WP_031260549.1">
    <property type="nucleotide sequence ID" value="NZ_JAHEWX010000001.1"/>
</dbReference>
<dbReference type="InterPro" id="IPR015590">
    <property type="entry name" value="Aldehyde_DH_dom"/>
</dbReference>
<dbReference type="Gene3D" id="3.40.309.10">
    <property type="entry name" value="Aldehyde Dehydrogenase, Chain A, domain 2"/>
    <property type="match status" value="1"/>
</dbReference>
<dbReference type="InterPro" id="IPR016161">
    <property type="entry name" value="Ald_DH/histidinol_DH"/>
</dbReference>
<dbReference type="InterPro" id="IPR016160">
    <property type="entry name" value="Ald_DH_CS_CYS"/>
</dbReference>
<dbReference type="PROSITE" id="PS00070">
    <property type="entry name" value="ALDEHYDE_DEHYDR_CYS"/>
    <property type="match status" value="1"/>
</dbReference>
<dbReference type="FunFam" id="3.40.605.10:FF:000007">
    <property type="entry name" value="NAD/NADP-dependent betaine aldehyde dehydrogenase"/>
    <property type="match status" value="1"/>
</dbReference>
<dbReference type="Proteomes" id="UP000709437">
    <property type="component" value="Unassembled WGS sequence"/>
</dbReference>
<reference evidence="6" key="1">
    <citation type="submission" date="2021-05" db="EMBL/GenBank/DDBJ databases">
        <title>Whole genome sequence of Curtobacterium flaccumfaciens pv. flaccumfaciens strain CFBP 3417.</title>
        <authorList>
            <person name="Osdaghi E."/>
            <person name="Taghouti G."/>
            <person name="Portier P."/>
            <person name="Fazliarab A."/>
            <person name="Taghavi S.M."/>
            <person name="Briand M."/>
            <person name="Le-Saux M."/>
            <person name="Jacques M.-A."/>
        </authorList>
    </citation>
    <scope>NUCLEOTIDE SEQUENCE</scope>
    <source>
        <strain evidence="6">CFBP 3417</strain>
    </source>
</reference>
<dbReference type="PANTHER" id="PTHR43353">
    <property type="entry name" value="SUCCINATE-SEMIALDEHYDE DEHYDROGENASE, MITOCHONDRIAL"/>
    <property type="match status" value="1"/>
</dbReference>
<evidence type="ECO:0000256" key="3">
    <source>
        <dbReference type="PROSITE-ProRule" id="PRU10007"/>
    </source>
</evidence>
<sequence>MTTVADEHVRVQGVPTGLFIGGTWRASSSGSTFAVHDPSTGAVLAEVADASAEDGIAALDAAAAAQESWAATAPRTRSDILRRAFDLVHEHTDDLAALMSLEMGKPLAEARGEVVYGGEFLRWFSEEAVRITGDYRTNPEGTGRAIVLKRPVGPVYAITPWNFPLAMATRKIGPALAAGCTVVAKPADLTPLTTLFLVELFRRAGLPDGVLNVIPSSDAKGLSGPIIADPRLRKLTFTGSTPVGSALLKQAADNVLKTSMELGGNAPLLVFDDADLDTAVDAAMLAKFRNTGEACTAANRFFVQDGIADAFVAALTAKVDALRVGRGTEDGTTLGPLIDDRAVDKAAGLVDDAVGRGARLVTGGHRIDRPGTFYEATVIDDVQPGSEIMTTEIFGPVASVTRFSTEDEGIRLANDTEYGLVAYAFTTDFRRGQRLAERLETGMLGLNTGVVSNAAFPFGGVKSSGLGREGAHEGIEEYLETVYVLTPDPFAA</sequence>
<dbReference type="Pfam" id="PF00171">
    <property type="entry name" value="Aldedh"/>
    <property type="match status" value="1"/>
</dbReference>
<dbReference type="InterPro" id="IPR016162">
    <property type="entry name" value="Ald_DH_N"/>
</dbReference>
<evidence type="ECO:0000313" key="6">
    <source>
        <dbReference type="EMBL" id="MBT1540273.1"/>
    </source>
</evidence>
<protein>
    <submittedName>
        <fullName evidence="6">NAD-dependent succinate-semialdehyde dehydrogenase</fullName>
    </submittedName>
</protein>
<evidence type="ECO:0000256" key="1">
    <source>
        <dbReference type="ARBA" id="ARBA00009986"/>
    </source>
</evidence>
<dbReference type="Gene3D" id="3.40.605.10">
    <property type="entry name" value="Aldehyde Dehydrogenase, Chain A, domain 1"/>
    <property type="match status" value="1"/>
</dbReference>
<dbReference type="GO" id="GO:0004777">
    <property type="term" value="F:succinate-semialdehyde dehydrogenase (NAD+) activity"/>
    <property type="evidence" value="ECO:0007669"/>
    <property type="project" value="TreeGrafter"/>
</dbReference>
<dbReference type="PANTHER" id="PTHR43353:SF5">
    <property type="entry name" value="SUCCINATE-SEMIALDEHYDE DEHYDROGENASE, MITOCHONDRIAL"/>
    <property type="match status" value="1"/>
</dbReference>
<dbReference type="FunFam" id="3.40.309.10:FF:000004">
    <property type="entry name" value="Succinate-semialdehyde dehydrogenase I"/>
    <property type="match status" value="1"/>
</dbReference>
<comment type="caution">
    <text evidence="6">The sequence shown here is derived from an EMBL/GenBank/DDBJ whole genome shotgun (WGS) entry which is preliminary data.</text>
</comment>
<evidence type="ECO:0000259" key="5">
    <source>
        <dbReference type="Pfam" id="PF00171"/>
    </source>
</evidence>
<accession>A0A9Q2W3W2</accession>
<dbReference type="SUPFAM" id="SSF53720">
    <property type="entry name" value="ALDH-like"/>
    <property type="match status" value="1"/>
</dbReference>
<feature type="domain" description="Aldehyde dehydrogenase" evidence="5">
    <location>
        <begin position="24"/>
        <end position="482"/>
    </location>
</feature>
<dbReference type="InterPro" id="IPR016163">
    <property type="entry name" value="Ald_DH_C"/>
</dbReference>
<organism evidence="6 7">
    <name type="scientific">Curtobacterium flaccumfaciens pv. flaccumfaciens</name>
    <dbReference type="NCBI Taxonomy" id="138532"/>
    <lineage>
        <taxon>Bacteria</taxon>
        <taxon>Bacillati</taxon>
        <taxon>Actinomycetota</taxon>
        <taxon>Actinomycetes</taxon>
        <taxon>Micrococcales</taxon>
        <taxon>Microbacteriaceae</taxon>
        <taxon>Curtobacterium</taxon>
    </lineage>
</organism>
<dbReference type="InterPro" id="IPR050740">
    <property type="entry name" value="Aldehyde_DH_Superfamily"/>
</dbReference>
<dbReference type="PROSITE" id="PS00687">
    <property type="entry name" value="ALDEHYDE_DEHYDR_GLU"/>
    <property type="match status" value="1"/>
</dbReference>
<gene>
    <name evidence="6" type="ORF">KK103_00710</name>
</gene>
<evidence type="ECO:0000313" key="7">
    <source>
        <dbReference type="Proteomes" id="UP000709437"/>
    </source>
</evidence>